<proteinExistence type="inferred from homology"/>
<evidence type="ECO:0000256" key="5">
    <source>
        <dbReference type="ARBA" id="ARBA00022884"/>
    </source>
</evidence>
<name>A0A932YWU3_9BACT</name>
<keyword evidence="3 6" id="KW-0255">Endonuclease</keyword>
<dbReference type="Pfam" id="PF00825">
    <property type="entry name" value="Ribonuclease_P"/>
    <property type="match status" value="1"/>
</dbReference>
<sequence>MALPRAMRFRDRRELRRLLRVGRRFRTPLGTAIAVPSPRGCGRVLFVISKAVAKKSTVRHRIKRQLDAWAAEYAKELLSGRDIVVFISPAAAASTDTLRRSAGATIDYLRFGPPRSR</sequence>
<evidence type="ECO:0000256" key="3">
    <source>
        <dbReference type="ARBA" id="ARBA00022759"/>
    </source>
</evidence>
<keyword evidence="4 6" id="KW-0378">Hydrolase</keyword>
<dbReference type="AlphaFoldDB" id="A0A932YWU3"/>
<comment type="catalytic activity">
    <reaction evidence="6">
        <text>Endonucleolytic cleavage of RNA, removing 5'-extranucleotides from tRNA precursor.</text>
        <dbReference type="EC" id="3.1.26.5"/>
    </reaction>
</comment>
<evidence type="ECO:0000256" key="6">
    <source>
        <dbReference type="HAMAP-Rule" id="MF_00227"/>
    </source>
</evidence>
<keyword evidence="1 6" id="KW-0819">tRNA processing</keyword>
<evidence type="ECO:0000313" key="7">
    <source>
        <dbReference type="EMBL" id="MBI4132525.1"/>
    </source>
</evidence>
<dbReference type="GO" id="GO:0004526">
    <property type="term" value="F:ribonuclease P activity"/>
    <property type="evidence" value="ECO:0007669"/>
    <property type="project" value="UniProtKB-UniRule"/>
</dbReference>
<organism evidence="7 8">
    <name type="scientific">Candidatus Sungiibacteriota bacterium</name>
    <dbReference type="NCBI Taxonomy" id="2750080"/>
    <lineage>
        <taxon>Bacteria</taxon>
        <taxon>Candidatus Sungiibacteriota</taxon>
    </lineage>
</organism>
<dbReference type="GO" id="GO:0001682">
    <property type="term" value="P:tRNA 5'-leader removal"/>
    <property type="evidence" value="ECO:0007669"/>
    <property type="project" value="UniProtKB-UniRule"/>
</dbReference>
<dbReference type="InterPro" id="IPR020568">
    <property type="entry name" value="Ribosomal_Su5_D2-typ_SF"/>
</dbReference>
<dbReference type="Gene3D" id="3.30.230.10">
    <property type="match status" value="1"/>
</dbReference>
<dbReference type="InterPro" id="IPR000100">
    <property type="entry name" value="RNase_P"/>
</dbReference>
<gene>
    <name evidence="6" type="primary">rnpA</name>
    <name evidence="7" type="ORF">HY473_00290</name>
</gene>
<dbReference type="SUPFAM" id="SSF54211">
    <property type="entry name" value="Ribosomal protein S5 domain 2-like"/>
    <property type="match status" value="1"/>
</dbReference>
<dbReference type="HAMAP" id="MF_00227">
    <property type="entry name" value="RNase_P"/>
    <property type="match status" value="1"/>
</dbReference>
<comment type="similarity">
    <text evidence="6">Belongs to the RnpA family.</text>
</comment>
<dbReference type="EMBL" id="JACQMI010000002">
    <property type="protein sequence ID" value="MBI4132525.1"/>
    <property type="molecule type" value="Genomic_DNA"/>
</dbReference>
<dbReference type="InterPro" id="IPR014721">
    <property type="entry name" value="Ribsml_uS5_D2-typ_fold_subgr"/>
</dbReference>
<reference evidence="7" key="1">
    <citation type="submission" date="2020-07" db="EMBL/GenBank/DDBJ databases">
        <title>Huge and variable diversity of episymbiotic CPR bacteria and DPANN archaea in groundwater ecosystems.</title>
        <authorList>
            <person name="He C.Y."/>
            <person name="Keren R."/>
            <person name="Whittaker M."/>
            <person name="Farag I.F."/>
            <person name="Doudna J."/>
            <person name="Cate J.H.D."/>
            <person name="Banfield J.F."/>
        </authorList>
    </citation>
    <scope>NUCLEOTIDE SEQUENCE</scope>
    <source>
        <strain evidence="7">NC_groundwater_1225_Ag_S-0.1um_56_177</strain>
    </source>
</reference>
<evidence type="ECO:0000256" key="4">
    <source>
        <dbReference type="ARBA" id="ARBA00022801"/>
    </source>
</evidence>
<accession>A0A932YWU3</accession>
<comment type="caution">
    <text evidence="7">The sequence shown here is derived from an EMBL/GenBank/DDBJ whole genome shotgun (WGS) entry which is preliminary data.</text>
</comment>
<protein>
    <recommendedName>
        <fullName evidence="6">Ribonuclease P protein component</fullName>
        <shortName evidence="6">RNase P protein</shortName>
        <shortName evidence="6">RNaseP protein</shortName>
        <ecNumber evidence="6">3.1.26.5</ecNumber>
    </recommendedName>
    <alternativeName>
        <fullName evidence="6">Protein C5</fullName>
    </alternativeName>
</protein>
<evidence type="ECO:0000256" key="1">
    <source>
        <dbReference type="ARBA" id="ARBA00022694"/>
    </source>
</evidence>
<comment type="function">
    <text evidence="6">RNaseP catalyzes the removal of the 5'-leader sequence from pre-tRNA to produce the mature 5'-terminus. It can also cleave other RNA substrates such as 4.5S RNA. The protein component plays an auxiliary but essential role in vivo by binding to the 5'-leader sequence and broadening the substrate specificity of the ribozyme.</text>
</comment>
<dbReference type="EC" id="3.1.26.5" evidence="6"/>
<dbReference type="GO" id="GO:0000049">
    <property type="term" value="F:tRNA binding"/>
    <property type="evidence" value="ECO:0007669"/>
    <property type="project" value="UniProtKB-UniRule"/>
</dbReference>
<keyword evidence="2 6" id="KW-0540">Nuclease</keyword>
<dbReference type="Proteomes" id="UP000756703">
    <property type="component" value="Unassembled WGS sequence"/>
</dbReference>
<evidence type="ECO:0000313" key="8">
    <source>
        <dbReference type="Proteomes" id="UP000756703"/>
    </source>
</evidence>
<evidence type="ECO:0000256" key="2">
    <source>
        <dbReference type="ARBA" id="ARBA00022722"/>
    </source>
</evidence>
<keyword evidence="5 6" id="KW-0694">RNA-binding</keyword>
<comment type="subunit">
    <text evidence="6">Consists of a catalytic RNA component (M1 or rnpB) and a protein subunit.</text>
</comment>